<dbReference type="Proteomes" id="UP000253472">
    <property type="component" value="Unassembled WGS sequence"/>
</dbReference>
<feature type="region of interest" description="Disordered" evidence="1">
    <location>
        <begin position="1"/>
        <end position="62"/>
    </location>
</feature>
<comment type="caution">
    <text evidence="3">The sequence shown here is derived from an EMBL/GenBank/DDBJ whole genome shotgun (WGS) entry which is preliminary data.</text>
</comment>
<dbReference type="EMBL" id="QLNQ01000028">
    <property type="protein sequence ID" value="RCK58107.1"/>
    <property type="molecule type" value="Genomic_DNA"/>
</dbReference>
<dbReference type="OrthoDB" id="4023174at2759"/>
<evidence type="ECO:0000313" key="4">
    <source>
        <dbReference type="Proteomes" id="UP000253472"/>
    </source>
</evidence>
<accession>A0A367XWW2</accession>
<protein>
    <submittedName>
        <fullName evidence="3">Uncharacterized protein</fullName>
    </submittedName>
</protein>
<keyword evidence="4" id="KW-1185">Reference proteome</keyword>
<gene>
    <name evidence="3" type="ORF">Cantr_06910</name>
</gene>
<sequence length="130" mass="14432">MIPPNDSHKVSTQSSSDIPRPFPLTKNQSTPSIPTRPRKLSTATATSPPLPAPHPNRNRSTTLNSINNLIKQDEKYCKLNGKIKLLDDIDLEKQLIQQAGGKNQVWLFILKLFILAFVVLGSGVLIFYAL</sequence>
<proteinExistence type="predicted"/>
<reference evidence="3 4" key="1">
    <citation type="submission" date="2018-06" db="EMBL/GenBank/DDBJ databases">
        <title>Whole genome sequencing of Candida tropicalis (genome annotated by CSBL at Korea University).</title>
        <authorList>
            <person name="Ahn J."/>
        </authorList>
    </citation>
    <scope>NUCLEOTIDE SEQUENCE [LARGE SCALE GENOMIC DNA]</scope>
    <source>
        <strain evidence="3 4">ATCC 20962</strain>
    </source>
</reference>
<feature type="transmembrane region" description="Helical" evidence="2">
    <location>
        <begin position="105"/>
        <end position="129"/>
    </location>
</feature>
<keyword evidence="2" id="KW-0472">Membrane</keyword>
<evidence type="ECO:0000256" key="2">
    <source>
        <dbReference type="SAM" id="Phobius"/>
    </source>
</evidence>
<keyword evidence="2" id="KW-0812">Transmembrane</keyword>
<evidence type="ECO:0000313" key="3">
    <source>
        <dbReference type="EMBL" id="RCK58107.1"/>
    </source>
</evidence>
<name>A0A367XWW2_9ASCO</name>
<organism evidence="3 4">
    <name type="scientific">Candida viswanathii</name>
    <dbReference type="NCBI Taxonomy" id="5486"/>
    <lineage>
        <taxon>Eukaryota</taxon>
        <taxon>Fungi</taxon>
        <taxon>Dikarya</taxon>
        <taxon>Ascomycota</taxon>
        <taxon>Saccharomycotina</taxon>
        <taxon>Pichiomycetes</taxon>
        <taxon>Debaryomycetaceae</taxon>
        <taxon>Candida/Lodderomyces clade</taxon>
        <taxon>Candida</taxon>
    </lineage>
</organism>
<evidence type="ECO:0000256" key="1">
    <source>
        <dbReference type="SAM" id="MobiDB-lite"/>
    </source>
</evidence>
<dbReference type="AlphaFoldDB" id="A0A367XWW2"/>
<keyword evidence="2" id="KW-1133">Transmembrane helix</keyword>